<evidence type="ECO:0000259" key="3">
    <source>
        <dbReference type="PROSITE" id="PS51352"/>
    </source>
</evidence>
<evidence type="ECO:0000256" key="2">
    <source>
        <dbReference type="SAM" id="SignalP"/>
    </source>
</evidence>
<feature type="chain" id="PRO_5041218334" evidence="2">
    <location>
        <begin position="26"/>
        <end position="131"/>
    </location>
</feature>
<evidence type="ECO:0000256" key="1">
    <source>
        <dbReference type="ARBA" id="ARBA00023284"/>
    </source>
</evidence>
<dbReference type="RefSeq" id="WP_282583628.1">
    <property type="nucleotide sequence ID" value="NZ_JAMOIM010000002.1"/>
</dbReference>
<dbReference type="InterPro" id="IPR013766">
    <property type="entry name" value="Thioredoxin_domain"/>
</dbReference>
<proteinExistence type="predicted"/>
<dbReference type="CDD" id="cd02947">
    <property type="entry name" value="TRX_family"/>
    <property type="match status" value="1"/>
</dbReference>
<gene>
    <name evidence="4" type="ORF">M8523_04440</name>
</gene>
<feature type="domain" description="Thioredoxin" evidence="3">
    <location>
        <begin position="17"/>
        <end position="131"/>
    </location>
</feature>
<dbReference type="InterPro" id="IPR017937">
    <property type="entry name" value="Thioredoxin_CS"/>
</dbReference>
<dbReference type="EMBL" id="JAMOIM010000002">
    <property type="protein sequence ID" value="MCW6507264.1"/>
    <property type="molecule type" value="Genomic_DNA"/>
</dbReference>
<keyword evidence="5" id="KW-1185">Reference proteome</keyword>
<accession>A0AA42CHH1</accession>
<dbReference type="InterPro" id="IPR050620">
    <property type="entry name" value="Thioredoxin_H-type-like"/>
</dbReference>
<dbReference type="Gene3D" id="3.40.30.10">
    <property type="entry name" value="Glutaredoxin"/>
    <property type="match status" value="1"/>
</dbReference>
<keyword evidence="1" id="KW-0676">Redox-active center</keyword>
<dbReference type="InterPro" id="IPR036249">
    <property type="entry name" value="Thioredoxin-like_sf"/>
</dbReference>
<dbReference type="SUPFAM" id="SSF52833">
    <property type="entry name" value="Thioredoxin-like"/>
    <property type="match status" value="1"/>
</dbReference>
<reference evidence="4" key="1">
    <citation type="submission" date="2022-05" db="EMBL/GenBank/DDBJ databases">
        <authorList>
            <person name="Pankratov T."/>
        </authorList>
    </citation>
    <scope>NUCLEOTIDE SEQUENCE</scope>
    <source>
        <strain evidence="4">BP6-180914</strain>
    </source>
</reference>
<keyword evidence="2" id="KW-0732">Signal</keyword>
<name>A0AA42CHH1_9HYPH</name>
<protein>
    <submittedName>
        <fullName evidence="4">Thioredoxin family protein</fullName>
    </submittedName>
</protein>
<sequence>MIDRRSVLLGFVLAAGLTASTRAFAFEAQPFSEKSFEAAQAAGKPILVEVTAPWCPTCKAQKPILSDLSQKPKFQNVVAFQIDFDSQKDLLRKFNVRMQSTLICFAGRKEVARSTGDTNSVSIEAMLDKSV</sequence>
<dbReference type="Pfam" id="PF00085">
    <property type="entry name" value="Thioredoxin"/>
    <property type="match status" value="1"/>
</dbReference>
<organism evidence="4 5">
    <name type="scientific">Lichenifustis flavocetrariae</name>
    <dbReference type="NCBI Taxonomy" id="2949735"/>
    <lineage>
        <taxon>Bacteria</taxon>
        <taxon>Pseudomonadati</taxon>
        <taxon>Pseudomonadota</taxon>
        <taxon>Alphaproteobacteria</taxon>
        <taxon>Hyphomicrobiales</taxon>
        <taxon>Lichenihabitantaceae</taxon>
        <taxon>Lichenifustis</taxon>
    </lineage>
</organism>
<comment type="caution">
    <text evidence="4">The sequence shown here is derived from an EMBL/GenBank/DDBJ whole genome shotgun (WGS) entry which is preliminary data.</text>
</comment>
<dbReference type="AlphaFoldDB" id="A0AA42CHH1"/>
<dbReference type="PANTHER" id="PTHR10438:SF468">
    <property type="entry name" value="THIOREDOXIN-1-RELATED"/>
    <property type="match status" value="1"/>
</dbReference>
<dbReference type="Proteomes" id="UP001165667">
    <property type="component" value="Unassembled WGS sequence"/>
</dbReference>
<evidence type="ECO:0000313" key="4">
    <source>
        <dbReference type="EMBL" id="MCW6507264.1"/>
    </source>
</evidence>
<feature type="signal peptide" evidence="2">
    <location>
        <begin position="1"/>
        <end position="25"/>
    </location>
</feature>
<dbReference type="PANTHER" id="PTHR10438">
    <property type="entry name" value="THIOREDOXIN"/>
    <property type="match status" value="1"/>
</dbReference>
<dbReference type="PROSITE" id="PS00194">
    <property type="entry name" value="THIOREDOXIN_1"/>
    <property type="match status" value="1"/>
</dbReference>
<evidence type="ECO:0000313" key="5">
    <source>
        <dbReference type="Proteomes" id="UP001165667"/>
    </source>
</evidence>
<dbReference type="PROSITE" id="PS51352">
    <property type="entry name" value="THIOREDOXIN_2"/>
    <property type="match status" value="1"/>
</dbReference>
<dbReference type="GO" id="GO:0015036">
    <property type="term" value="F:disulfide oxidoreductase activity"/>
    <property type="evidence" value="ECO:0007669"/>
    <property type="project" value="UniProtKB-ARBA"/>
</dbReference>